<dbReference type="Pfam" id="PF00158">
    <property type="entry name" value="Sigma54_activat"/>
    <property type="match status" value="1"/>
</dbReference>
<feature type="domain" description="Sigma-54 factor interaction" evidence="4">
    <location>
        <begin position="22"/>
        <end position="229"/>
    </location>
</feature>
<keyword evidence="2" id="KW-0067">ATP-binding</keyword>
<dbReference type="AlphaFoldDB" id="A0A0A2WL64"/>
<evidence type="ECO:0000313" key="6">
    <source>
        <dbReference type="Proteomes" id="UP000030106"/>
    </source>
</evidence>
<accession>A0A0A2WL64</accession>
<dbReference type="PROSITE" id="PS00675">
    <property type="entry name" value="SIGMA54_INTERACT_1"/>
    <property type="match status" value="1"/>
</dbReference>
<dbReference type="InterPro" id="IPR027417">
    <property type="entry name" value="P-loop_NTPase"/>
</dbReference>
<keyword evidence="1" id="KW-0547">Nucleotide-binding</keyword>
<dbReference type="InterPro" id="IPR025662">
    <property type="entry name" value="Sigma_54_int_dom_ATP-bd_1"/>
</dbReference>
<dbReference type="PANTHER" id="PTHR32071">
    <property type="entry name" value="TRANSCRIPTIONAL REGULATORY PROTEIN"/>
    <property type="match status" value="1"/>
</dbReference>
<organism evidence="5 6">
    <name type="scientific">Beauveria bassiana D1-5</name>
    <dbReference type="NCBI Taxonomy" id="1245745"/>
    <lineage>
        <taxon>Eukaryota</taxon>
        <taxon>Fungi</taxon>
        <taxon>Dikarya</taxon>
        <taxon>Ascomycota</taxon>
        <taxon>Pezizomycotina</taxon>
        <taxon>Sordariomycetes</taxon>
        <taxon>Hypocreomycetidae</taxon>
        <taxon>Hypocreales</taxon>
        <taxon>Cordycipitaceae</taxon>
        <taxon>Beauveria</taxon>
    </lineage>
</organism>
<dbReference type="SMART" id="SM00382">
    <property type="entry name" value="AAA"/>
    <property type="match status" value="1"/>
</dbReference>
<dbReference type="CDD" id="cd00009">
    <property type="entry name" value="AAA"/>
    <property type="match status" value="1"/>
</dbReference>
<dbReference type="Proteomes" id="UP000030106">
    <property type="component" value="Unassembled WGS sequence"/>
</dbReference>
<feature type="compositionally biased region" description="Gly residues" evidence="3">
    <location>
        <begin position="674"/>
        <end position="686"/>
    </location>
</feature>
<gene>
    <name evidence="5" type="ORF">BBAD15_g210</name>
</gene>
<dbReference type="EMBL" id="ANFO01000022">
    <property type="protein sequence ID" value="KGQ13829.1"/>
    <property type="molecule type" value="Genomic_DNA"/>
</dbReference>
<dbReference type="InterPro" id="IPR003593">
    <property type="entry name" value="AAA+_ATPase"/>
</dbReference>
<evidence type="ECO:0000313" key="5">
    <source>
        <dbReference type="EMBL" id="KGQ13829.1"/>
    </source>
</evidence>
<dbReference type="InterPro" id="IPR045851">
    <property type="entry name" value="AMP-bd_C_sf"/>
</dbReference>
<dbReference type="PANTHER" id="PTHR32071:SF57">
    <property type="entry name" value="C4-DICARBOXYLATE TRANSPORT TRANSCRIPTIONAL REGULATORY PROTEIN DCTD"/>
    <property type="match status" value="1"/>
</dbReference>
<dbReference type="NCBIfam" id="TIGR02544">
    <property type="entry name" value="III_secr_YscJ"/>
    <property type="match status" value="1"/>
</dbReference>
<feature type="region of interest" description="Disordered" evidence="3">
    <location>
        <begin position="660"/>
        <end position="686"/>
    </location>
</feature>
<proteinExistence type="predicted"/>
<protein>
    <submittedName>
        <fullName evidence="5">Pathogenicity locus probable regulatory protein wts A</fullName>
    </submittedName>
</protein>
<evidence type="ECO:0000259" key="4">
    <source>
        <dbReference type="PROSITE" id="PS50045"/>
    </source>
</evidence>
<dbReference type="Pfam" id="PF01514">
    <property type="entry name" value="YscJ_FliF"/>
    <property type="match status" value="1"/>
</dbReference>
<dbReference type="Gene3D" id="1.10.8.60">
    <property type="match status" value="1"/>
</dbReference>
<comment type="caution">
    <text evidence="5">The sequence shown here is derived from an EMBL/GenBank/DDBJ whole genome shotgun (WGS) entry which is preliminary data.</text>
</comment>
<dbReference type="InterPro" id="IPR006182">
    <property type="entry name" value="FliF_N_dom"/>
</dbReference>
<evidence type="ECO:0000256" key="1">
    <source>
        <dbReference type="ARBA" id="ARBA00022741"/>
    </source>
</evidence>
<dbReference type="PRINTS" id="PR01338">
    <property type="entry name" value="TYPE3OMKPROT"/>
</dbReference>
<dbReference type="PROSITE" id="PS50045">
    <property type="entry name" value="SIGMA54_INTERACT_4"/>
    <property type="match status" value="1"/>
</dbReference>
<dbReference type="GO" id="GO:0005524">
    <property type="term" value="F:ATP binding"/>
    <property type="evidence" value="ECO:0007669"/>
    <property type="project" value="UniProtKB-KW"/>
</dbReference>
<dbReference type="HOGENOM" id="CLU_401125_0_0_1"/>
<dbReference type="GO" id="GO:0006355">
    <property type="term" value="P:regulation of DNA-templated transcription"/>
    <property type="evidence" value="ECO:0007669"/>
    <property type="project" value="InterPro"/>
</dbReference>
<dbReference type="InterPro" id="IPR002078">
    <property type="entry name" value="Sigma_54_int"/>
</dbReference>
<dbReference type="SUPFAM" id="SSF52540">
    <property type="entry name" value="P-loop containing nucleoside triphosphate hydrolases"/>
    <property type="match status" value="1"/>
</dbReference>
<dbReference type="Gene3D" id="3.40.50.300">
    <property type="entry name" value="P-loop containing nucleotide triphosphate hydrolases"/>
    <property type="match status" value="1"/>
</dbReference>
<reference evidence="5 6" key="1">
    <citation type="submission" date="2012-10" db="EMBL/GenBank/DDBJ databases">
        <title>Genome sequencing and analysis of entomopathogenic fungi Beauveria bassiana D1-5.</title>
        <authorList>
            <person name="Li Q."/>
            <person name="Wang L."/>
            <person name="Zhang Z."/>
            <person name="Wang Q."/>
            <person name="Ren J."/>
            <person name="Wang M."/>
            <person name="Xu W."/>
            <person name="Wang J."/>
            <person name="Lu Y."/>
            <person name="Du Q."/>
            <person name="Sun Z."/>
        </authorList>
    </citation>
    <scope>NUCLEOTIDE SEQUENCE [LARGE SCALE GENOMIC DNA]</scope>
    <source>
        <strain evidence="5 6">D1-5</strain>
    </source>
</reference>
<evidence type="ECO:0000256" key="3">
    <source>
        <dbReference type="SAM" id="MobiDB-lite"/>
    </source>
</evidence>
<dbReference type="FunFam" id="3.40.50.300:FF:000006">
    <property type="entry name" value="DNA-binding transcriptional regulator NtrC"/>
    <property type="match status" value="1"/>
</dbReference>
<dbReference type="Gene3D" id="3.30.70.1530">
    <property type="entry name" value="Hypothetical protein rpa1041"/>
    <property type="match status" value="1"/>
</dbReference>
<dbReference type="GO" id="GO:0009306">
    <property type="term" value="P:protein secretion"/>
    <property type="evidence" value="ECO:0007669"/>
    <property type="project" value="InterPro"/>
</dbReference>
<sequence length="686" mass="72964">MPRSAAALPASENVHDGLDIWLQTLAPLKVDLVLEGETGTGKDTFARRIYDHSGCRGAFVPINCAAIPETLAESELFGVTAGAYTGATHSRAGYIESANNGVLFLDEIDSMSLSLQAKLLRVLETRTVGRLGSTQSISLNLRVIVASQKPLAQLMEQKLFRQDLFFRLTTVKISLPALRERVECIIPLFRRFAQESAVRLNRALPPMSQHLSEALLMHRWPGNILNTGNNAGASSSLADSFQSQMDSIENKSMQDSLDKAERDRKNAYVSGYQNSATTMISMPLPEPDSLGVASGPAAQSSIPFGNNVATQSDAAFFSAALQQPEAASAMGGVGGKPAAMFEKASGMFKQMEGDQKQMNNVLRKAARSTDPLVLNQVDDQLSNYYLESMMNAKIPWLLVLLLAGCDSQVILNTGLTENDANDIISELSKYKIEADKQIDKTGVTVLVAQDNIERSVRILNANGLPHKARTNLGEVFQKNGIISSPLEERARYIYALSQELESTLSQIDGVVVARVNVVLPERVAPGEPVQPASASVFIKYTPEMDPDSIEPRIRRLVAASIPGLSGKNDGALAFPADAVAVCHGQNPVLLADGSVTAARRAAKIQARLNWPSCPQSVGNAGGYLGSCADGELAPLVAGGILAAGGCQLVRVALVQPRRGEASEPDAQVAAGPTGHAGAGGMPAGNA</sequence>
<name>A0A0A2WL64_BEABA</name>
<evidence type="ECO:0000256" key="2">
    <source>
        <dbReference type="ARBA" id="ARBA00022840"/>
    </source>
</evidence>
<dbReference type="InterPro" id="IPR003282">
    <property type="entry name" value="T3SS_SctJ"/>
</dbReference>
<dbReference type="Gene3D" id="3.30.300.30">
    <property type="match status" value="1"/>
</dbReference>